<dbReference type="EC" id="5.4.99.5" evidence="5"/>
<dbReference type="CDD" id="cd04905">
    <property type="entry name" value="ACT_CM-PDT"/>
    <property type="match status" value="1"/>
</dbReference>
<evidence type="ECO:0000256" key="7">
    <source>
        <dbReference type="ARBA" id="ARBA00014401"/>
    </source>
</evidence>
<comment type="pathway">
    <text evidence="3">Amino-acid biosynthesis; L-phenylalanine biosynthesis; phenylpyruvate from prephenate: step 1/1.</text>
</comment>
<evidence type="ECO:0000256" key="2">
    <source>
        <dbReference type="ARBA" id="ARBA00002364"/>
    </source>
</evidence>
<dbReference type="PANTHER" id="PTHR21022">
    <property type="entry name" value="PREPHENATE DEHYDRATASE P PROTEIN"/>
    <property type="match status" value="1"/>
</dbReference>
<evidence type="ECO:0000256" key="13">
    <source>
        <dbReference type="ARBA" id="ARBA00031520"/>
    </source>
</evidence>
<dbReference type="OrthoDB" id="9802281at2"/>
<sequence>MTVAFQGVAGAYSEAAAAQLYPDATPAPYDTFDAVFAAVESGTVEAGVVPIENSLFGSVHANYDYLRTHHVHVEVGQFLRIRHCLMAPSGASMDAIEAVHSHPQALGQCQGYLSDTLPQAQSVAAYDTAGAARDVAESGTATHAAIASRQAAAEYGLQVLAEGIEDHDRNYTRFLGIRAGTAKDHVHPQANRTSVVFALRENVPGALFKSLAVFALRELDLCKMESRPQFGTPGQYLFYVDVAGSYADLPLRRALDHLSEITTEQKLLGAYYEAPVPPA</sequence>
<evidence type="ECO:0000256" key="10">
    <source>
        <dbReference type="ARBA" id="ARBA00023222"/>
    </source>
</evidence>
<evidence type="ECO:0000256" key="1">
    <source>
        <dbReference type="ARBA" id="ARBA00000824"/>
    </source>
</evidence>
<comment type="catalytic activity">
    <reaction evidence="1">
        <text>chorismate = prephenate</text>
        <dbReference type="Rhea" id="RHEA:13897"/>
        <dbReference type="ChEBI" id="CHEBI:29748"/>
        <dbReference type="ChEBI" id="CHEBI:29934"/>
        <dbReference type="EC" id="5.4.99.5"/>
    </reaction>
</comment>
<keyword evidence="11" id="KW-0456">Lyase</keyword>
<evidence type="ECO:0000256" key="6">
    <source>
        <dbReference type="ARBA" id="ARBA00013147"/>
    </source>
</evidence>
<dbReference type="Gene3D" id="3.40.190.10">
    <property type="entry name" value="Periplasmic binding protein-like II"/>
    <property type="match status" value="2"/>
</dbReference>
<evidence type="ECO:0000313" key="18">
    <source>
        <dbReference type="Proteomes" id="UP000221024"/>
    </source>
</evidence>
<evidence type="ECO:0000313" key="17">
    <source>
        <dbReference type="EMBL" id="PEN09171.1"/>
    </source>
</evidence>
<dbReference type="NCBIfam" id="NF008865">
    <property type="entry name" value="PRK11898.1"/>
    <property type="match status" value="1"/>
</dbReference>
<dbReference type="GO" id="GO:0004106">
    <property type="term" value="F:chorismate mutase activity"/>
    <property type="evidence" value="ECO:0007669"/>
    <property type="project" value="UniProtKB-EC"/>
</dbReference>
<feature type="domain" description="Prephenate dehydratase" evidence="15">
    <location>
        <begin position="2"/>
        <end position="179"/>
    </location>
</feature>
<feature type="domain" description="ACT" evidence="16">
    <location>
        <begin position="195"/>
        <end position="272"/>
    </location>
</feature>
<proteinExistence type="predicted"/>
<evidence type="ECO:0000259" key="16">
    <source>
        <dbReference type="PROSITE" id="PS51671"/>
    </source>
</evidence>
<dbReference type="Proteomes" id="UP000221024">
    <property type="component" value="Unassembled WGS sequence"/>
</dbReference>
<dbReference type="GO" id="GO:0004664">
    <property type="term" value="F:prephenate dehydratase activity"/>
    <property type="evidence" value="ECO:0007669"/>
    <property type="project" value="UniProtKB-EC"/>
</dbReference>
<dbReference type="SUPFAM" id="SSF55021">
    <property type="entry name" value="ACT-like"/>
    <property type="match status" value="1"/>
</dbReference>
<evidence type="ECO:0000256" key="8">
    <source>
        <dbReference type="ARBA" id="ARBA00022605"/>
    </source>
</evidence>
<dbReference type="GO" id="GO:0005737">
    <property type="term" value="C:cytoplasm"/>
    <property type="evidence" value="ECO:0007669"/>
    <property type="project" value="TreeGrafter"/>
</dbReference>
<evidence type="ECO:0000256" key="11">
    <source>
        <dbReference type="ARBA" id="ARBA00023239"/>
    </source>
</evidence>
<dbReference type="GO" id="GO:0009094">
    <property type="term" value="P:L-phenylalanine biosynthetic process"/>
    <property type="evidence" value="ECO:0007669"/>
    <property type="project" value="UniProtKB-UniPathway"/>
</dbReference>
<evidence type="ECO:0000256" key="14">
    <source>
        <dbReference type="ARBA" id="ARBA00047848"/>
    </source>
</evidence>
<keyword evidence="8" id="KW-0028">Amino-acid biosynthesis</keyword>
<dbReference type="InterPro" id="IPR001086">
    <property type="entry name" value="Preph_deHydtase"/>
</dbReference>
<dbReference type="InterPro" id="IPR002912">
    <property type="entry name" value="ACT_dom"/>
</dbReference>
<keyword evidence="18" id="KW-1185">Reference proteome</keyword>
<dbReference type="PROSITE" id="PS51671">
    <property type="entry name" value="ACT"/>
    <property type="match status" value="1"/>
</dbReference>
<dbReference type="PROSITE" id="PS51171">
    <property type="entry name" value="PREPHENATE_DEHYDR_3"/>
    <property type="match status" value="1"/>
</dbReference>
<dbReference type="FunFam" id="3.40.190.10:FF:000034">
    <property type="entry name" value="Chorismate mutase/prephenate dehydratase"/>
    <property type="match status" value="1"/>
</dbReference>
<dbReference type="CDD" id="cd13631">
    <property type="entry name" value="PBP2_Ct-PDT_like"/>
    <property type="match status" value="1"/>
</dbReference>
<reference evidence="17 18" key="1">
    <citation type="submission" date="2017-10" db="EMBL/GenBank/DDBJ databases">
        <title>Draft genome of Longimonas halophila.</title>
        <authorList>
            <person name="Goh K.M."/>
            <person name="Shamsir M.S."/>
            <person name="Lim S.W."/>
        </authorList>
    </citation>
    <scope>NUCLEOTIDE SEQUENCE [LARGE SCALE GENOMIC DNA]</scope>
    <source>
        <strain evidence="17 18">KCTC 42399</strain>
    </source>
</reference>
<name>A0A2H3NPH6_9BACT</name>
<dbReference type="InterPro" id="IPR045865">
    <property type="entry name" value="ACT-like_dom_sf"/>
</dbReference>
<dbReference type="PANTHER" id="PTHR21022:SF19">
    <property type="entry name" value="PREPHENATE DEHYDRATASE-RELATED"/>
    <property type="match status" value="1"/>
</dbReference>
<dbReference type="Pfam" id="PF00800">
    <property type="entry name" value="PDT"/>
    <property type="match status" value="1"/>
</dbReference>
<comment type="caution">
    <text evidence="17">The sequence shown here is derived from an EMBL/GenBank/DDBJ whole genome shotgun (WGS) entry which is preliminary data.</text>
</comment>
<evidence type="ECO:0000256" key="12">
    <source>
        <dbReference type="ARBA" id="ARBA00031175"/>
    </source>
</evidence>
<dbReference type="AlphaFoldDB" id="A0A2H3NPH6"/>
<keyword evidence="10" id="KW-0584">Phenylalanine biosynthesis</keyword>
<organism evidence="17 18">
    <name type="scientific">Longimonas halophila</name>
    <dbReference type="NCBI Taxonomy" id="1469170"/>
    <lineage>
        <taxon>Bacteria</taxon>
        <taxon>Pseudomonadati</taxon>
        <taxon>Rhodothermota</taxon>
        <taxon>Rhodothermia</taxon>
        <taxon>Rhodothermales</taxon>
        <taxon>Salisaetaceae</taxon>
        <taxon>Longimonas</taxon>
    </lineage>
</organism>
<protein>
    <recommendedName>
        <fullName evidence="7">Bifunctional chorismate mutase/prephenate dehydratase</fullName>
        <ecNumber evidence="6">4.2.1.51</ecNumber>
        <ecNumber evidence="5">5.4.99.5</ecNumber>
    </recommendedName>
    <alternativeName>
        <fullName evidence="13">Chorismate mutase-prephenate dehydratase</fullName>
    </alternativeName>
    <alternativeName>
        <fullName evidence="12">p-protein</fullName>
    </alternativeName>
</protein>
<dbReference type="UniPathway" id="UPA00121">
    <property type="reaction ID" value="UER00345"/>
</dbReference>
<gene>
    <name evidence="17" type="ORF">CRI93_00100</name>
</gene>
<comment type="pathway">
    <text evidence="4">Metabolic intermediate biosynthesis; prephenate biosynthesis; prephenate from chorismate: step 1/1.</text>
</comment>
<evidence type="ECO:0000256" key="4">
    <source>
        <dbReference type="ARBA" id="ARBA00004817"/>
    </source>
</evidence>
<comment type="catalytic activity">
    <reaction evidence="14">
        <text>prephenate + H(+) = 3-phenylpyruvate + CO2 + H2O</text>
        <dbReference type="Rhea" id="RHEA:21648"/>
        <dbReference type="ChEBI" id="CHEBI:15377"/>
        <dbReference type="ChEBI" id="CHEBI:15378"/>
        <dbReference type="ChEBI" id="CHEBI:16526"/>
        <dbReference type="ChEBI" id="CHEBI:18005"/>
        <dbReference type="ChEBI" id="CHEBI:29934"/>
        <dbReference type="EC" id="4.2.1.51"/>
    </reaction>
</comment>
<dbReference type="Gene3D" id="3.30.70.260">
    <property type="match status" value="1"/>
</dbReference>
<dbReference type="SUPFAM" id="SSF53850">
    <property type="entry name" value="Periplasmic binding protein-like II"/>
    <property type="match status" value="1"/>
</dbReference>
<evidence type="ECO:0000256" key="3">
    <source>
        <dbReference type="ARBA" id="ARBA00004741"/>
    </source>
</evidence>
<evidence type="ECO:0000256" key="9">
    <source>
        <dbReference type="ARBA" id="ARBA00023141"/>
    </source>
</evidence>
<comment type="function">
    <text evidence="2">Catalyzes the Claisen rearrangement of chorismate to prephenate and the decarboxylation/dehydration of prephenate to phenylpyruvate.</text>
</comment>
<keyword evidence="9" id="KW-0057">Aromatic amino acid biosynthesis</keyword>
<dbReference type="RefSeq" id="WP_098060571.1">
    <property type="nucleotide sequence ID" value="NZ_PDEP01000001.1"/>
</dbReference>
<evidence type="ECO:0000259" key="15">
    <source>
        <dbReference type="PROSITE" id="PS51171"/>
    </source>
</evidence>
<dbReference type="EMBL" id="PDEP01000001">
    <property type="protein sequence ID" value="PEN09171.1"/>
    <property type="molecule type" value="Genomic_DNA"/>
</dbReference>
<evidence type="ECO:0000256" key="5">
    <source>
        <dbReference type="ARBA" id="ARBA00012404"/>
    </source>
</evidence>
<dbReference type="EC" id="4.2.1.51" evidence="6"/>
<accession>A0A2H3NPH6</accession>